<reference evidence="2 3" key="1">
    <citation type="journal article" date="2022" name="G3 (Bethesda)">
        <title>Whole-genome sequence and methylome profiling of the almond [Prunus dulcis (Mill.) D.A. Webb] cultivar 'Nonpareil'.</title>
        <authorList>
            <person name="D'Amico-Willman K.M."/>
            <person name="Ouma W.Z."/>
            <person name="Meulia T."/>
            <person name="Sideli G.M."/>
            <person name="Gradziel T.M."/>
            <person name="Fresnedo-Ramirez J."/>
        </authorList>
    </citation>
    <scope>NUCLEOTIDE SEQUENCE [LARGE SCALE GENOMIC DNA]</scope>
    <source>
        <strain evidence="2">Clone GOH B32 T37-40</strain>
    </source>
</reference>
<keyword evidence="1" id="KW-0732">Signal</keyword>
<dbReference type="CDD" id="cd01098">
    <property type="entry name" value="PAN_AP_plant"/>
    <property type="match status" value="1"/>
</dbReference>
<dbReference type="PANTHER" id="PTHR47976:SF108">
    <property type="entry name" value="G-TYPE LECTIN S-RECEPTOR-LIKE SERINE_THREONINE-PROTEIN KINASE LECRK1"/>
    <property type="match status" value="1"/>
</dbReference>
<name>A0AAD4YUL8_PRUDU</name>
<proteinExistence type="predicted"/>
<dbReference type="PANTHER" id="PTHR47976">
    <property type="entry name" value="G-TYPE LECTIN S-RECEPTOR-LIKE SERINE/THREONINE-PROTEIN KINASE SD2-5"/>
    <property type="match status" value="1"/>
</dbReference>
<dbReference type="EMBL" id="JAJFAZ020000006">
    <property type="protein sequence ID" value="KAI5321278.1"/>
    <property type="molecule type" value="Genomic_DNA"/>
</dbReference>
<sequence length="414" mass="46362">MDSLGSMRLQQANKYELLILQVIFDQSGSIYLRAGNGTIIMMVMSNTISMQDFYKKATLEYDGVFRYYVYPKSTRSTVGRWSMAWSTLSYVPSNICTSLVEYTGGGACGFNSLCRHDDEGTSCQCPYGYSYTNPNDVLKGCKQDFVSQSCDEASLETDSFYFQEMQNTDWPYSAYDEDWCRQSCLSDCFCAVAIFRKNECWKKIFPLSNGVIDPSVGGKALIKMRKDNSTLTPGGTDSEKKNTSTLMLIGALLSSLIFENLYCLLRRGVAVHPKISRARIYFLRLEDQLGGTRLVDDVTGGRRRLERQWPMVATERVLEKVGGLPPAQALTSLAKDVSPLRKKPRILSVEKSQVGDVPPSSARVKHLVGADSKQIGDMQNIWDVPLKPPADKLGDRDMLCKVVRVRSSSPTMRQ</sequence>
<comment type="caution">
    <text evidence="2">The sequence shown here is derived from an EMBL/GenBank/DDBJ whole genome shotgun (WGS) entry which is preliminary data.</text>
</comment>
<evidence type="ECO:0000313" key="3">
    <source>
        <dbReference type="Proteomes" id="UP001054821"/>
    </source>
</evidence>
<dbReference type="InterPro" id="IPR051343">
    <property type="entry name" value="G-type_lectin_kinases/EP1-like"/>
</dbReference>
<accession>A0AAD4YUL8</accession>
<dbReference type="Proteomes" id="UP001054821">
    <property type="component" value="Chromosome 6"/>
</dbReference>
<organism evidence="2 3">
    <name type="scientific">Prunus dulcis</name>
    <name type="common">Almond</name>
    <name type="synonym">Amygdalus dulcis</name>
    <dbReference type="NCBI Taxonomy" id="3755"/>
    <lineage>
        <taxon>Eukaryota</taxon>
        <taxon>Viridiplantae</taxon>
        <taxon>Streptophyta</taxon>
        <taxon>Embryophyta</taxon>
        <taxon>Tracheophyta</taxon>
        <taxon>Spermatophyta</taxon>
        <taxon>Magnoliopsida</taxon>
        <taxon>eudicotyledons</taxon>
        <taxon>Gunneridae</taxon>
        <taxon>Pentapetalae</taxon>
        <taxon>rosids</taxon>
        <taxon>fabids</taxon>
        <taxon>Rosales</taxon>
        <taxon>Rosaceae</taxon>
        <taxon>Amygdaloideae</taxon>
        <taxon>Amygdaleae</taxon>
        <taxon>Prunus</taxon>
    </lineage>
</organism>
<dbReference type="AlphaFoldDB" id="A0AAD4YUL8"/>
<evidence type="ECO:0000256" key="1">
    <source>
        <dbReference type="ARBA" id="ARBA00022729"/>
    </source>
</evidence>
<keyword evidence="3" id="KW-1185">Reference proteome</keyword>
<protein>
    <submittedName>
        <fullName evidence="2">Uncharacterized protein</fullName>
    </submittedName>
</protein>
<evidence type="ECO:0000313" key="2">
    <source>
        <dbReference type="EMBL" id="KAI5321278.1"/>
    </source>
</evidence>
<gene>
    <name evidence="2" type="ORF">L3X38_030349</name>
</gene>